<protein>
    <submittedName>
        <fullName evidence="2">Uncharacterized protein</fullName>
    </submittedName>
</protein>
<evidence type="ECO:0000256" key="1">
    <source>
        <dbReference type="SAM" id="MobiDB-lite"/>
    </source>
</evidence>
<dbReference type="GO" id="GO:0003677">
    <property type="term" value="F:DNA binding"/>
    <property type="evidence" value="ECO:0007669"/>
    <property type="project" value="InterPro"/>
</dbReference>
<feature type="region of interest" description="Disordered" evidence="1">
    <location>
        <begin position="1"/>
        <end position="333"/>
    </location>
</feature>
<feature type="compositionally biased region" description="Basic and acidic residues" evidence="1">
    <location>
        <begin position="130"/>
        <end position="141"/>
    </location>
</feature>
<sequence>MEPGQSSGSAQGGKRLRGDDTDGEEWASEIPTRKVGRPRKNQATRSPPPMPSSSRGQSSSSARPAKRVKSEPAASDRPSDAERAQSLPPKRKVCRPRKNPPAPMLSSPHAQSPRVKAEARESDSVAGSARRRDGTDGDERGSSAAPKRKVGRPREDLRSPAPMASSPASVRVKSEPGQSSGSTLRDADGRERELTVLVTPAKRKVGRPRENIATTSPAPSQSSVRVKSEPRAAAGSARREMGDADRGERVPAISMTSSTRQVSRPSNNLATSSPAPSESQSSGSDRSEQRDDADSEEGGSPAPMPAPPPPRPVPVASHRLSRPPTRDRPRWESVDEAVMGFLAGIDGGPELDLGLF</sequence>
<dbReference type="AlphaFoldDB" id="A0A4V1IPP6"/>
<reference evidence="3" key="1">
    <citation type="journal article" date="2018" name="Nat. Microbiol.">
        <title>Leveraging single-cell genomics to expand the fungal tree of life.</title>
        <authorList>
            <person name="Ahrendt S.R."/>
            <person name="Quandt C.A."/>
            <person name="Ciobanu D."/>
            <person name="Clum A."/>
            <person name="Salamov A."/>
            <person name="Andreopoulos B."/>
            <person name="Cheng J.F."/>
            <person name="Woyke T."/>
            <person name="Pelin A."/>
            <person name="Henrissat B."/>
            <person name="Reynolds N.K."/>
            <person name="Benny G.L."/>
            <person name="Smith M.E."/>
            <person name="James T.Y."/>
            <person name="Grigoriev I.V."/>
        </authorList>
    </citation>
    <scope>NUCLEOTIDE SEQUENCE [LARGE SCALE GENOMIC DNA]</scope>
</reference>
<feature type="compositionally biased region" description="Basic residues" evidence="1">
    <location>
        <begin position="89"/>
        <end position="98"/>
    </location>
</feature>
<feature type="compositionally biased region" description="Basic and acidic residues" evidence="1">
    <location>
        <begin position="324"/>
        <end position="333"/>
    </location>
</feature>
<feature type="compositionally biased region" description="Basic and acidic residues" evidence="1">
    <location>
        <begin position="237"/>
        <end position="249"/>
    </location>
</feature>
<evidence type="ECO:0000313" key="3">
    <source>
        <dbReference type="Proteomes" id="UP000269721"/>
    </source>
</evidence>
<evidence type="ECO:0000313" key="2">
    <source>
        <dbReference type="EMBL" id="RKO83787.1"/>
    </source>
</evidence>
<dbReference type="Proteomes" id="UP000269721">
    <property type="component" value="Unassembled WGS sequence"/>
</dbReference>
<feature type="compositionally biased region" description="Polar residues" evidence="1">
    <location>
        <begin position="254"/>
        <end position="271"/>
    </location>
</feature>
<gene>
    <name evidence="2" type="ORF">BDK51DRAFT_45945</name>
</gene>
<feature type="compositionally biased region" description="Low complexity" evidence="1">
    <location>
        <begin position="272"/>
        <end position="284"/>
    </location>
</feature>
<dbReference type="InterPro" id="IPR017956">
    <property type="entry name" value="AT_hook_DNA-bd_motif"/>
</dbReference>
<feature type="compositionally biased region" description="Polar residues" evidence="1">
    <location>
        <begin position="212"/>
        <end position="225"/>
    </location>
</feature>
<feature type="compositionally biased region" description="Basic and acidic residues" evidence="1">
    <location>
        <begin position="185"/>
        <end position="194"/>
    </location>
</feature>
<dbReference type="EMBL" id="ML000840">
    <property type="protein sequence ID" value="RKO83787.1"/>
    <property type="molecule type" value="Genomic_DNA"/>
</dbReference>
<feature type="compositionally biased region" description="Pro residues" evidence="1">
    <location>
        <begin position="302"/>
        <end position="313"/>
    </location>
</feature>
<feature type="compositionally biased region" description="Low complexity" evidence="1">
    <location>
        <begin position="52"/>
        <end position="63"/>
    </location>
</feature>
<proteinExistence type="predicted"/>
<organism evidence="2 3">
    <name type="scientific">Blyttiomyces helicus</name>
    <dbReference type="NCBI Taxonomy" id="388810"/>
    <lineage>
        <taxon>Eukaryota</taxon>
        <taxon>Fungi</taxon>
        <taxon>Fungi incertae sedis</taxon>
        <taxon>Chytridiomycota</taxon>
        <taxon>Chytridiomycota incertae sedis</taxon>
        <taxon>Chytridiomycetes</taxon>
        <taxon>Chytridiomycetes incertae sedis</taxon>
        <taxon>Blyttiomyces</taxon>
    </lineage>
</organism>
<keyword evidence="3" id="KW-1185">Reference proteome</keyword>
<dbReference type="SMART" id="SM00384">
    <property type="entry name" value="AT_hook"/>
    <property type="match status" value="4"/>
</dbReference>
<name>A0A4V1IPP6_9FUNG</name>
<accession>A0A4V1IPP6</accession>
<feature type="compositionally biased region" description="Low complexity" evidence="1">
    <location>
        <begin position="159"/>
        <end position="169"/>
    </location>
</feature>